<keyword evidence="2" id="KW-0902">Two-component regulatory system</keyword>
<feature type="domain" description="Response regulatory" evidence="7">
    <location>
        <begin position="3"/>
        <end position="120"/>
    </location>
</feature>
<gene>
    <name evidence="8" type="ORF">UW55_C0005G0024</name>
</gene>
<keyword evidence="8" id="KW-0808">Transferase</keyword>
<accession>A0A0G1LUC6</accession>
<dbReference type="GO" id="GO:0006355">
    <property type="term" value="P:regulation of DNA-templated transcription"/>
    <property type="evidence" value="ECO:0007669"/>
    <property type="project" value="TreeGrafter"/>
</dbReference>
<dbReference type="SUPFAM" id="SSF52172">
    <property type="entry name" value="CheY-like"/>
    <property type="match status" value="1"/>
</dbReference>
<evidence type="ECO:0000256" key="2">
    <source>
        <dbReference type="ARBA" id="ARBA00023012"/>
    </source>
</evidence>
<evidence type="ECO:0000256" key="5">
    <source>
        <dbReference type="ARBA" id="ARBA00023163"/>
    </source>
</evidence>
<dbReference type="AlphaFoldDB" id="A0A0G1LUC6"/>
<dbReference type="GO" id="GO:0000156">
    <property type="term" value="F:phosphorelay response regulator activity"/>
    <property type="evidence" value="ECO:0007669"/>
    <property type="project" value="TreeGrafter"/>
</dbReference>
<sequence>MKKILIIDDDRDFSRLLIGLLSKKYKIFAAYDGEEGLLKTNEIKPDLIILDLKMPKMNGIEFLKKIQTGNQTGELPIPILIVSNLDDTEKISEGIALGVRGYIIKSEENFLTIEQDIDRILL</sequence>
<organism evidence="8 9">
    <name type="scientific">Candidatus Giovannonibacteria bacterium GW2011_GWA2_44_26</name>
    <dbReference type="NCBI Taxonomy" id="1618648"/>
    <lineage>
        <taxon>Bacteria</taxon>
        <taxon>Candidatus Giovannoniibacteriota</taxon>
    </lineage>
</organism>
<dbReference type="InterPro" id="IPR001789">
    <property type="entry name" value="Sig_transdc_resp-reg_receiver"/>
</dbReference>
<evidence type="ECO:0000256" key="3">
    <source>
        <dbReference type="ARBA" id="ARBA00023015"/>
    </source>
</evidence>
<dbReference type="Pfam" id="PF00072">
    <property type="entry name" value="Response_reg"/>
    <property type="match status" value="1"/>
</dbReference>
<dbReference type="InterPro" id="IPR011006">
    <property type="entry name" value="CheY-like_superfamily"/>
</dbReference>
<dbReference type="GO" id="GO:0005829">
    <property type="term" value="C:cytosol"/>
    <property type="evidence" value="ECO:0007669"/>
    <property type="project" value="TreeGrafter"/>
</dbReference>
<dbReference type="EMBL" id="LCIT01000005">
    <property type="protein sequence ID" value="KKT63309.1"/>
    <property type="molecule type" value="Genomic_DNA"/>
</dbReference>
<dbReference type="PANTHER" id="PTHR48111">
    <property type="entry name" value="REGULATOR OF RPOS"/>
    <property type="match status" value="1"/>
</dbReference>
<keyword evidence="4" id="KW-0238">DNA-binding</keyword>
<dbReference type="PANTHER" id="PTHR48111:SF1">
    <property type="entry name" value="TWO-COMPONENT RESPONSE REGULATOR ORR33"/>
    <property type="match status" value="1"/>
</dbReference>
<evidence type="ECO:0000313" key="9">
    <source>
        <dbReference type="Proteomes" id="UP000033945"/>
    </source>
</evidence>
<evidence type="ECO:0000256" key="1">
    <source>
        <dbReference type="ARBA" id="ARBA00022553"/>
    </source>
</evidence>
<reference evidence="8 9" key="1">
    <citation type="journal article" date="2015" name="Nature">
        <title>rRNA introns, odd ribosomes, and small enigmatic genomes across a large radiation of phyla.</title>
        <authorList>
            <person name="Brown C.T."/>
            <person name="Hug L.A."/>
            <person name="Thomas B.C."/>
            <person name="Sharon I."/>
            <person name="Castelle C.J."/>
            <person name="Singh A."/>
            <person name="Wilkins M.J."/>
            <person name="Williams K.H."/>
            <person name="Banfield J.F."/>
        </authorList>
    </citation>
    <scope>NUCLEOTIDE SEQUENCE [LARGE SCALE GENOMIC DNA]</scope>
</reference>
<dbReference type="Proteomes" id="UP000033945">
    <property type="component" value="Unassembled WGS sequence"/>
</dbReference>
<feature type="modified residue" description="4-aspartylphosphate" evidence="6">
    <location>
        <position position="51"/>
    </location>
</feature>
<keyword evidence="5" id="KW-0804">Transcription</keyword>
<dbReference type="GO" id="GO:0032993">
    <property type="term" value="C:protein-DNA complex"/>
    <property type="evidence" value="ECO:0007669"/>
    <property type="project" value="TreeGrafter"/>
</dbReference>
<dbReference type="GO" id="GO:0016301">
    <property type="term" value="F:kinase activity"/>
    <property type="evidence" value="ECO:0007669"/>
    <property type="project" value="UniProtKB-KW"/>
</dbReference>
<evidence type="ECO:0000313" key="8">
    <source>
        <dbReference type="EMBL" id="KKT63309.1"/>
    </source>
</evidence>
<comment type="caution">
    <text evidence="8">The sequence shown here is derived from an EMBL/GenBank/DDBJ whole genome shotgun (WGS) entry which is preliminary data.</text>
</comment>
<evidence type="ECO:0000256" key="6">
    <source>
        <dbReference type="PROSITE-ProRule" id="PRU00169"/>
    </source>
</evidence>
<dbReference type="CDD" id="cd00156">
    <property type="entry name" value="REC"/>
    <property type="match status" value="1"/>
</dbReference>
<protein>
    <submittedName>
        <fullName evidence="8">ATPase/histidine kinase/DNA gyrase B/HSP90 domain protein</fullName>
    </submittedName>
</protein>
<dbReference type="GO" id="GO:0000976">
    <property type="term" value="F:transcription cis-regulatory region binding"/>
    <property type="evidence" value="ECO:0007669"/>
    <property type="project" value="TreeGrafter"/>
</dbReference>
<keyword evidence="3" id="KW-0805">Transcription regulation</keyword>
<dbReference type="SMART" id="SM00448">
    <property type="entry name" value="REC"/>
    <property type="match status" value="1"/>
</dbReference>
<evidence type="ECO:0000259" key="7">
    <source>
        <dbReference type="PROSITE" id="PS50110"/>
    </source>
</evidence>
<evidence type="ECO:0000256" key="4">
    <source>
        <dbReference type="ARBA" id="ARBA00023125"/>
    </source>
</evidence>
<proteinExistence type="predicted"/>
<dbReference type="PROSITE" id="PS50110">
    <property type="entry name" value="RESPONSE_REGULATORY"/>
    <property type="match status" value="1"/>
</dbReference>
<keyword evidence="8" id="KW-0418">Kinase</keyword>
<dbReference type="InterPro" id="IPR039420">
    <property type="entry name" value="WalR-like"/>
</dbReference>
<dbReference type="Gene3D" id="3.40.50.2300">
    <property type="match status" value="1"/>
</dbReference>
<keyword evidence="1 6" id="KW-0597">Phosphoprotein</keyword>
<name>A0A0G1LUC6_9BACT</name>